<feature type="non-terminal residue" evidence="1">
    <location>
        <position position="193"/>
    </location>
</feature>
<dbReference type="InterPro" id="IPR027463">
    <property type="entry name" value="AcrB_DN_DC_subdom"/>
</dbReference>
<name>A0A699S9S7_TANCI</name>
<comment type="caution">
    <text evidence="1">The sequence shown here is derived from an EMBL/GenBank/DDBJ whole genome shotgun (WGS) entry which is preliminary data.</text>
</comment>
<dbReference type="GO" id="GO:0005886">
    <property type="term" value="C:plasma membrane"/>
    <property type="evidence" value="ECO:0007669"/>
    <property type="project" value="TreeGrafter"/>
</dbReference>
<dbReference type="Gene3D" id="1.20.1640.10">
    <property type="entry name" value="Multidrug efflux transporter AcrB transmembrane domain"/>
    <property type="match status" value="1"/>
</dbReference>
<dbReference type="Gene3D" id="3.30.70.1320">
    <property type="entry name" value="Multidrug efflux transporter AcrB pore domain like"/>
    <property type="match status" value="2"/>
</dbReference>
<evidence type="ECO:0000313" key="1">
    <source>
        <dbReference type="EMBL" id="GFC94306.1"/>
    </source>
</evidence>
<dbReference type="GO" id="GO:0042910">
    <property type="term" value="F:xenobiotic transmembrane transporter activity"/>
    <property type="evidence" value="ECO:0007669"/>
    <property type="project" value="TreeGrafter"/>
</dbReference>
<feature type="non-terminal residue" evidence="1">
    <location>
        <position position="1"/>
    </location>
</feature>
<proteinExistence type="predicted"/>
<evidence type="ECO:0008006" key="2">
    <source>
        <dbReference type="Google" id="ProtNLM"/>
    </source>
</evidence>
<dbReference type="Gene3D" id="3.30.70.1430">
    <property type="entry name" value="Multidrug efflux transporter AcrB pore domain"/>
    <property type="match status" value="1"/>
</dbReference>
<gene>
    <name evidence="1" type="ORF">Tci_866276</name>
</gene>
<sequence length="193" mass="21270">SGVDVQYAKQLIKDAVDKARTELPNDLPTDPTVQEVNISEQPIMYVNLSGNLPASQLKKLADDFQDKIEALPEITRVDIVGALEQQVNVDVDLTKLQASQLSFTDIENAIARENITDRESYARLDGQPTVTLNVVKRQGENLLDASDKIHELVKESQASMPNGLKITITGDSSNETRNTLNDLINTIIIGFLL</sequence>
<dbReference type="PANTHER" id="PTHR32063">
    <property type="match status" value="1"/>
</dbReference>
<reference evidence="1" key="1">
    <citation type="journal article" date="2019" name="Sci. Rep.">
        <title>Draft genome of Tanacetum cinerariifolium, the natural source of mosquito coil.</title>
        <authorList>
            <person name="Yamashiro T."/>
            <person name="Shiraishi A."/>
            <person name="Satake H."/>
            <person name="Nakayama K."/>
        </authorList>
    </citation>
    <scope>NUCLEOTIDE SEQUENCE</scope>
</reference>
<dbReference type="SUPFAM" id="SSF82693">
    <property type="entry name" value="Multidrug efflux transporter AcrB pore domain, PN1, PN2, PC1 and PC2 subdomains"/>
    <property type="match status" value="1"/>
</dbReference>
<dbReference type="AlphaFoldDB" id="A0A699S9S7"/>
<dbReference type="Pfam" id="PF00873">
    <property type="entry name" value="ACR_tran"/>
    <property type="match status" value="2"/>
</dbReference>
<dbReference type="PANTHER" id="PTHR32063:SF24">
    <property type="entry name" value="CATION EFFLUX SYSTEM (ACRB_ACRD_ACRF FAMILY)"/>
    <property type="match status" value="1"/>
</dbReference>
<dbReference type="Gene3D" id="3.30.2090.10">
    <property type="entry name" value="Multidrug efflux transporter AcrB TolC docking domain, DN and DC subdomains"/>
    <property type="match status" value="1"/>
</dbReference>
<accession>A0A699S9S7</accession>
<dbReference type="EMBL" id="BKCJ011148002">
    <property type="protein sequence ID" value="GFC94306.1"/>
    <property type="molecule type" value="Genomic_DNA"/>
</dbReference>
<organism evidence="1">
    <name type="scientific">Tanacetum cinerariifolium</name>
    <name type="common">Dalmatian daisy</name>
    <name type="synonym">Chrysanthemum cinerariifolium</name>
    <dbReference type="NCBI Taxonomy" id="118510"/>
    <lineage>
        <taxon>Eukaryota</taxon>
        <taxon>Viridiplantae</taxon>
        <taxon>Streptophyta</taxon>
        <taxon>Embryophyta</taxon>
        <taxon>Tracheophyta</taxon>
        <taxon>Spermatophyta</taxon>
        <taxon>Magnoliopsida</taxon>
        <taxon>eudicotyledons</taxon>
        <taxon>Gunneridae</taxon>
        <taxon>Pentapetalae</taxon>
        <taxon>asterids</taxon>
        <taxon>campanulids</taxon>
        <taxon>Asterales</taxon>
        <taxon>Asteraceae</taxon>
        <taxon>Asteroideae</taxon>
        <taxon>Anthemideae</taxon>
        <taxon>Anthemidinae</taxon>
        <taxon>Tanacetum</taxon>
    </lineage>
</organism>
<dbReference type="InterPro" id="IPR001036">
    <property type="entry name" value="Acrflvin-R"/>
</dbReference>
<protein>
    <recommendedName>
        <fullName evidence="2">Acriflavin resistance protein</fullName>
    </recommendedName>
</protein>